<reference evidence="1 2" key="1">
    <citation type="submission" date="2019-02" db="EMBL/GenBank/DDBJ databases">
        <title>Deep-cultivation of Planctomycetes and their phenomic and genomic characterization uncovers novel biology.</title>
        <authorList>
            <person name="Wiegand S."/>
            <person name="Jogler M."/>
            <person name="Boedeker C."/>
            <person name="Pinto D."/>
            <person name="Vollmers J."/>
            <person name="Rivas-Marin E."/>
            <person name="Kohn T."/>
            <person name="Peeters S.H."/>
            <person name="Heuer A."/>
            <person name="Rast P."/>
            <person name="Oberbeckmann S."/>
            <person name="Bunk B."/>
            <person name="Jeske O."/>
            <person name="Meyerdierks A."/>
            <person name="Storesund J.E."/>
            <person name="Kallscheuer N."/>
            <person name="Luecker S."/>
            <person name="Lage O.M."/>
            <person name="Pohl T."/>
            <person name="Merkel B.J."/>
            <person name="Hornburger P."/>
            <person name="Mueller R.-W."/>
            <person name="Bruemmer F."/>
            <person name="Labrenz M."/>
            <person name="Spormann A.M."/>
            <person name="Op den Camp H."/>
            <person name="Overmann J."/>
            <person name="Amann R."/>
            <person name="Jetten M.S.M."/>
            <person name="Mascher T."/>
            <person name="Medema M.H."/>
            <person name="Devos D.P."/>
            <person name="Kaster A.-K."/>
            <person name="Ovreas L."/>
            <person name="Rohde M."/>
            <person name="Galperin M.Y."/>
            <person name="Jogler C."/>
        </authorList>
    </citation>
    <scope>NUCLEOTIDE SEQUENCE [LARGE SCALE GENOMIC DNA]</scope>
    <source>
        <strain evidence="1 2">Q31a</strain>
    </source>
</reference>
<dbReference type="KEGG" id="ahel:Q31a_30330"/>
<keyword evidence="1" id="KW-0560">Oxidoreductase</keyword>
<dbReference type="GO" id="GO:0016491">
    <property type="term" value="F:oxidoreductase activity"/>
    <property type="evidence" value="ECO:0007669"/>
    <property type="project" value="UniProtKB-KW"/>
</dbReference>
<keyword evidence="2" id="KW-1185">Reference proteome</keyword>
<gene>
    <name evidence="1" type="primary">ydiB</name>
    <name evidence="1" type="ORF">Q31a_30330</name>
</gene>
<dbReference type="Gene3D" id="3.40.50.10860">
    <property type="entry name" value="Leucine Dehydrogenase, chain A, domain 1"/>
    <property type="match status" value="1"/>
</dbReference>
<dbReference type="Proteomes" id="UP000318017">
    <property type="component" value="Chromosome"/>
</dbReference>
<dbReference type="RefSeq" id="WP_145078731.1">
    <property type="nucleotide sequence ID" value="NZ_CP036298.1"/>
</dbReference>
<sequence>MGSATQPILCCIGDSVAGKPTQFVMERAFRQLRLDWQVITVEVETNCFAAAVEGMRAMKFAAARFFTPLDSLAVGLLCEGCPITQFVGSVTSARYRDGQWDCWNGVGFGIVTSAMEEVAASTASPALLPVVWLYGDSLRMRSCYAAAAELGFAGKILWSDGPPASDLEAIFNGSPELLKATTCVASGEATLTELSAEPVEAEELPPLLIIDDGSTHRQTEQFDLLKQLSARGPTTLFADRRHQARWGPLPATPWRLVSELEQSVMSEVYDFYRWTGQRPQAGSIREAYEEYLDF</sequence>
<dbReference type="InterPro" id="IPR046346">
    <property type="entry name" value="Aminoacid_DH-like_N_sf"/>
</dbReference>
<name>A0A518G808_9BACT</name>
<dbReference type="EC" id="1.1.1.282" evidence="1"/>
<organism evidence="1 2">
    <name type="scientific">Aureliella helgolandensis</name>
    <dbReference type="NCBI Taxonomy" id="2527968"/>
    <lineage>
        <taxon>Bacteria</taxon>
        <taxon>Pseudomonadati</taxon>
        <taxon>Planctomycetota</taxon>
        <taxon>Planctomycetia</taxon>
        <taxon>Pirellulales</taxon>
        <taxon>Pirellulaceae</taxon>
        <taxon>Aureliella</taxon>
    </lineage>
</organism>
<dbReference type="AlphaFoldDB" id="A0A518G808"/>
<evidence type="ECO:0000313" key="2">
    <source>
        <dbReference type="Proteomes" id="UP000318017"/>
    </source>
</evidence>
<protein>
    <submittedName>
        <fullName evidence="1">Quinate/shikimate dehydrogenase</fullName>
        <ecNumber evidence="1">1.1.1.282</ecNumber>
    </submittedName>
</protein>
<evidence type="ECO:0000313" key="1">
    <source>
        <dbReference type="EMBL" id="QDV24712.1"/>
    </source>
</evidence>
<proteinExistence type="predicted"/>
<dbReference type="OrthoDB" id="9792692at2"/>
<dbReference type="EMBL" id="CP036298">
    <property type="protein sequence ID" value="QDV24712.1"/>
    <property type="molecule type" value="Genomic_DNA"/>
</dbReference>
<dbReference type="SUPFAM" id="SSF53223">
    <property type="entry name" value="Aminoacid dehydrogenase-like, N-terminal domain"/>
    <property type="match status" value="1"/>
</dbReference>
<accession>A0A518G808</accession>